<dbReference type="SFLD" id="SFLDG01136">
    <property type="entry name" value="C1.6:_Phosphoserine_Phosphatas"/>
    <property type="match status" value="1"/>
</dbReference>
<comment type="cofactor">
    <cofactor evidence="2">
        <name>Mg(2+)</name>
        <dbReference type="ChEBI" id="CHEBI:18420"/>
    </cofactor>
</comment>
<dbReference type="EC" id="3.1.3.45" evidence="5"/>
<keyword evidence="9" id="KW-0460">Magnesium</keyword>
<accession>A0A8J6Y9B7</accession>
<protein>
    <recommendedName>
        <fullName evidence="6">3-deoxy-D-manno-octulosonate 8-phosphate phosphatase KdsC</fullName>
        <ecNumber evidence="5">3.1.3.45</ecNumber>
    </recommendedName>
    <alternativeName>
        <fullName evidence="11">KDO 8-P phosphatase</fullName>
    </alternativeName>
</protein>
<name>A0A8J6Y9B7_9BACT</name>
<keyword evidence="10" id="KW-0448">Lipopolysaccharide biosynthesis</keyword>
<evidence type="ECO:0000256" key="7">
    <source>
        <dbReference type="ARBA" id="ARBA00022723"/>
    </source>
</evidence>
<dbReference type="SFLD" id="SFLDS00003">
    <property type="entry name" value="Haloacid_Dehalogenase"/>
    <property type="match status" value="1"/>
</dbReference>
<dbReference type="InterPro" id="IPR010023">
    <property type="entry name" value="KdsC_fam"/>
</dbReference>
<dbReference type="InterPro" id="IPR036412">
    <property type="entry name" value="HAD-like_sf"/>
</dbReference>
<dbReference type="SFLD" id="SFLDG01138">
    <property type="entry name" value="C1.6.2:_Deoxy-d-mannose-octulo"/>
    <property type="match status" value="1"/>
</dbReference>
<evidence type="ECO:0000256" key="1">
    <source>
        <dbReference type="ARBA" id="ARBA00000898"/>
    </source>
</evidence>
<dbReference type="PANTHER" id="PTHR21485">
    <property type="entry name" value="HAD SUPERFAMILY MEMBERS CMAS AND KDSC"/>
    <property type="match status" value="1"/>
</dbReference>
<reference evidence="13 14" key="1">
    <citation type="submission" date="2020-08" db="EMBL/GenBank/DDBJ databases">
        <title>Acidobacteriota in marine sediments use diverse sulfur dissimilation pathways.</title>
        <authorList>
            <person name="Wasmund K."/>
        </authorList>
    </citation>
    <scope>NUCLEOTIDE SEQUENCE [LARGE SCALE GENOMIC DNA]</scope>
    <source>
        <strain evidence="13">MAG AM4</strain>
    </source>
</reference>
<comment type="subunit">
    <text evidence="4">Homotetramer.</text>
</comment>
<evidence type="ECO:0000256" key="12">
    <source>
        <dbReference type="SAM" id="MobiDB-lite"/>
    </source>
</evidence>
<evidence type="ECO:0000256" key="4">
    <source>
        <dbReference type="ARBA" id="ARBA00011881"/>
    </source>
</evidence>
<dbReference type="Proteomes" id="UP000648239">
    <property type="component" value="Unassembled WGS sequence"/>
</dbReference>
<dbReference type="AlphaFoldDB" id="A0A8J6Y9B7"/>
<evidence type="ECO:0000256" key="9">
    <source>
        <dbReference type="ARBA" id="ARBA00022842"/>
    </source>
</evidence>
<evidence type="ECO:0000313" key="13">
    <source>
        <dbReference type="EMBL" id="MBD3869710.1"/>
    </source>
</evidence>
<dbReference type="GO" id="GO:0009103">
    <property type="term" value="P:lipopolysaccharide biosynthetic process"/>
    <property type="evidence" value="ECO:0007669"/>
    <property type="project" value="UniProtKB-KW"/>
</dbReference>
<comment type="catalytic activity">
    <reaction evidence="1">
        <text>3-deoxy-alpha-D-manno-2-octulosonate-8-phosphate + H2O = 3-deoxy-alpha-D-manno-oct-2-ulosonate + phosphate</text>
        <dbReference type="Rhea" id="RHEA:11500"/>
        <dbReference type="ChEBI" id="CHEBI:15377"/>
        <dbReference type="ChEBI" id="CHEBI:43474"/>
        <dbReference type="ChEBI" id="CHEBI:85985"/>
        <dbReference type="ChEBI" id="CHEBI:85986"/>
        <dbReference type="EC" id="3.1.3.45"/>
    </reaction>
</comment>
<dbReference type="PANTHER" id="PTHR21485:SF6">
    <property type="entry name" value="N-ACYLNEURAMINATE CYTIDYLYLTRANSFERASE-RELATED"/>
    <property type="match status" value="1"/>
</dbReference>
<dbReference type="InterPro" id="IPR023214">
    <property type="entry name" value="HAD_sf"/>
</dbReference>
<sequence length="221" mass="24842">MSESDRERKPWPPRTDDDYRQEAVIRVGEELADRLARVRLMIFDADGVLTPGNLIFSTAGEALKEFHSHDGFGLVLGRLVGIKRAVLTGRNSRIVHRRCRELRFDSIKLGRFDKVAALQEILAETECRAEDALYMGDDLIDLQAMYEVGFAVAVPGSPVELREFCDYVTEREGGLGAVREIMDLVLKSAGLFGEALTHLERKESQPTQAELSSDSEEETWQ</sequence>
<proteinExistence type="inferred from homology"/>
<gene>
    <name evidence="13" type="ORF">IFK94_16445</name>
</gene>
<feature type="region of interest" description="Disordered" evidence="12">
    <location>
        <begin position="201"/>
        <end position="221"/>
    </location>
</feature>
<keyword evidence="8 13" id="KW-0378">Hydrolase</keyword>
<evidence type="ECO:0000256" key="6">
    <source>
        <dbReference type="ARBA" id="ARBA00020092"/>
    </source>
</evidence>
<dbReference type="Pfam" id="PF08282">
    <property type="entry name" value="Hydrolase_3"/>
    <property type="match status" value="1"/>
</dbReference>
<evidence type="ECO:0000256" key="2">
    <source>
        <dbReference type="ARBA" id="ARBA00001946"/>
    </source>
</evidence>
<dbReference type="NCBIfam" id="TIGR01670">
    <property type="entry name" value="KdsC-phosphatas"/>
    <property type="match status" value="1"/>
</dbReference>
<dbReference type="InterPro" id="IPR050793">
    <property type="entry name" value="CMP-NeuNAc_synthase"/>
</dbReference>
<evidence type="ECO:0000256" key="11">
    <source>
        <dbReference type="ARBA" id="ARBA00031051"/>
    </source>
</evidence>
<organism evidence="13 14">
    <name type="scientific">Candidatus Polarisedimenticola svalbardensis</name>
    <dbReference type="NCBI Taxonomy" id="2886004"/>
    <lineage>
        <taxon>Bacteria</taxon>
        <taxon>Pseudomonadati</taxon>
        <taxon>Acidobacteriota</taxon>
        <taxon>Candidatus Polarisedimenticolia</taxon>
        <taxon>Candidatus Polarisedimenticolales</taxon>
        <taxon>Candidatus Polarisedimenticolaceae</taxon>
        <taxon>Candidatus Polarisedimenticola</taxon>
    </lineage>
</organism>
<dbReference type="Gene3D" id="3.40.50.1000">
    <property type="entry name" value="HAD superfamily/HAD-like"/>
    <property type="match status" value="1"/>
</dbReference>
<dbReference type="EMBL" id="JACXWD010000171">
    <property type="protein sequence ID" value="MBD3869710.1"/>
    <property type="molecule type" value="Genomic_DNA"/>
</dbReference>
<dbReference type="GO" id="GO:0046872">
    <property type="term" value="F:metal ion binding"/>
    <property type="evidence" value="ECO:0007669"/>
    <property type="project" value="UniProtKB-KW"/>
</dbReference>
<dbReference type="GO" id="GO:0019143">
    <property type="term" value="F:3-deoxy-manno-octulosonate-8-phosphatase activity"/>
    <property type="evidence" value="ECO:0007669"/>
    <property type="project" value="UniProtKB-EC"/>
</dbReference>
<keyword evidence="7" id="KW-0479">Metal-binding</keyword>
<evidence type="ECO:0000256" key="5">
    <source>
        <dbReference type="ARBA" id="ARBA00013066"/>
    </source>
</evidence>
<evidence type="ECO:0000256" key="3">
    <source>
        <dbReference type="ARBA" id="ARBA00005893"/>
    </source>
</evidence>
<comment type="similarity">
    <text evidence="3">Belongs to the KdsC family.</text>
</comment>
<evidence type="ECO:0000256" key="10">
    <source>
        <dbReference type="ARBA" id="ARBA00022985"/>
    </source>
</evidence>
<dbReference type="GO" id="GO:0008781">
    <property type="term" value="F:N-acylneuraminate cytidylyltransferase activity"/>
    <property type="evidence" value="ECO:0007669"/>
    <property type="project" value="TreeGrafter"/>
</dbReference>
<dbReference type="SUPFAM" id="SSF56784">
    <property type="entry name" value="HAD-like"/>
    <property type="match status" value="1"/>
</dbReference>
<evidence type="ECO:0000256" key="8">
    <source>
        <dbReference type="ARBA" id="ARBA00022801"/>
    </source>
</evidence>
<comment type="caution">
    <text evidence="13">The sequence shown here is derived from an EMBL/GenBank/DDBJ whole genome shotgun (WGS) entry which is preliminary data.</text>
</comment>
<evidence type="ECO:0000313" key="14">
    <source>
        <dbReference type="Proteomes" id="UP000648239"/>
    </source>
</evidence>